<evidence type="ECO:0000256" key="1">
    <source>
        <dbReference type="SAM" id="MobiDB-lite"/>
    </source>
</evidence>
<proteinExistence type="predicted"/>
<reference evidence="2 3" key="1">
    <citation type="journal article" date="2013" name="Proc. Natl. Acad. Sci. U.S.A.">
        <title>Genome of an arbuscular mycorrhizal fungus provides insight into the oldest plant symbiosis.</title>
        <authorList>
            <person name="Tisserant E."/>
            <person name="Malbreil M."/>
            <person name="Kuo A."/>
            <person name="Kohler A."/>
            <person name="Symeonidi A."/>
            <person name="Balestrini R."/>
            <person name="Charron P."/>
            <person name="Duensing N."/>
            <person name="Frei Dit Frey N."/>
            <person name="Gianinazzi-Pearson V."/>
            <person name="Gilbert L.B."/>
            <person name="Handa Y."/>
            <person name="Herr J.R."/>
            <person name="Hijri M."/>
            <person name="Koul R."/>
            <person name="Kawaguchi M."/>
            <person name="Krajinski F."/>
            <person name="Lammers P.J."/>
            <person name="Masclaux F.G."/>
            <person name="Murat C."/>
            <person name="Morin E."/>
            <person name="Ndikumana S."/>
            <person name="Pagni M."/>
            <person name="Petitpierre D."/>
            <person name="Requena N."/>
            <person name="Rosikiewicz P."/>
            <person name="Riley R."/>
            <person name="Saito K."/>
            <person name="San Clemente H."/>
            <person name="Shapiro H."/>
            <person name="van Tuinen D."/>
            <person name="Becard G."/>
            <person name="Bonfante P."/>
            <person name="Paszkowski U."/>
            <person name="Shachar-Hill Y.Y."/>
            <person name="Tuskan G.A."/>
            <person name="Young P.W."/>
            <person name="Sanders I.R."/>
            <person name="Henrissat B."/>
            <person name="Rensing S.A."/>
            <person name="Grigoriev I.V."/>
            <person name="Corradi N."/>
            <person name="Roux C."/>
            <person name="Martin F."/>
        </authorList>
    </citation>
    <scope>NUCLEOTIDE SEQUENCE [LARGE SCALE GENOMIC DNA]</scope>
    <source>
        <strain evidence="2 3">DAOM 197198</strain>
    </source>
</reference>
<organism evidence="2 3">
    <name type="scientific">Rhizophagus irregularis (strain DAOM 181602 / DAOM 197198 / MUCL 43194)</name>
    <name type="common">Arbuscular mycorrhizal fungus</name>
    <name type="synonym">Glomus intraradices</name>
    <dbReference type="NCBI Taxonomy" id="747089"/>
    <lineage>
        <taxon>Eukaryota</taxon>
        <taxon>Fungi</taxon>
        <taxon>Fungi incertae sedis</taxon>
        <taxon>Mucoromycota</taxon>
        <taxon>Glomeromycotina</taxon>
        <taxon>Glomeromycetes</taxon>
        <taxon>Glomerales</taxon>
        <taxon>Glomeraceae</taxon>
        <taxon>Rhizophagus</taxon>
    </lineage>
</organism>
<dbReference type="VEuPathDB" id="FungiDB:RhiirFUN_000775"/>
<accession>A0A2P4QW64</accession>
<feature type="region of interest" description="Disordered" evidence="1">
    <location>
        <begin position="75"/>
        <end position="103"/>
    </location>
</feature>
<gene>
    <name evidence="2" type="ORF">GLOIN_2v1763044</name>
</gene>
<comment type="caution">
    <text evidence="2">The sequence shown here is derived from an EMBL/GenBank/DDBJ whole genome shotgun (WGS) entry which is preliminary data.</text>
</comment>
<keyword evidence="3" id="KW-1185">Reference proteome</keyword>
<dbReference type="AlphaFoldDB" id="A0A2P4QW64"/>
<sequence>MQNAEILENFEELKKNMAETSLTNGLVIQDLENTIRNLEADVTAKERIILEKSEANNMLWEKIKALETKEENLTSQATNMEIDNKTQKKKKRPTKREKRRDQLLKLERSPTCDDEILGLLNANVGVVEFISFKRCHKKFKEKFRWQAIKRLEDDVQNDDILVIKDMVTDLMSAINKSIEKFNTESGLWIKKENDYINEKGELQEVDRRYTYKKNVSRSNGFRGEWDQQGFSHVYPARSRRHNQTY</sequence>
<dbReference type="Proteomes" id="UP000018888">
    <property type="component" value="Unassembled WGS sequence"/>
</dbReference>
<evidence type="ECO:0000313" key="3">
    <source>
        <dbReference type="Proteomes" id="UP000018888"/>
    </source>
</evidence>
<protein>
    <submittedName>
        <fullName evidence="2">Uncharacterized protein</fullName>
    </submittedName>
</protein>
<dbReference type="EMBL" id="AUPC02000009">
    <property type="protein sequence ID" value="POG81798.1"/>
    <property type="molecule type" value="Genomic_DNA"/>
</dbReference>
<reference evidence="2 3" key="2">
    <citation type="journal article" date="2018" name="New Phytol.">
        <title>High intraspecific genome diversity in the model arbuscular mycorrhizal symbiont Rhizophagus irregularis.</title>
        <authorList>
            <person name="Chen E.C.H."/>
            <person name="Morin E."/>
            <person name="Beaudet D."/>
            <person name="Noel J."/>
            <person name="Yildirir G."/>
            <person name="Ndikumana S."/>
            <person name="Charron P."/>
            <person name="St-Onge C."/>
            <person name="Giorgi J."/>
            <person name="Kruger M."/>
            <person name="Marton T."/>
            <person name="Ropars J."/>
            <person name="Grigoriev I.V."/>
            <person name="Hainaut M."/>
            <person name="Henrissat B."/>
            <person name="Roux C."/>
            <person name="Martin F."/>
            <person name="Corradi N."/>
        </authorList>
    </citation>
    <scope>NUCLEOTIDE SEQUENCE [LARGE SCALE GENOMIC DNA]</scope>
    <source>
        <strain evidence="2 3">DAOM 197198</strain>
    </source>
</reference>
<evidence type="ECO:0000313" key="2">
    <source>
        <dbReference type="EMBL" id="POG81798.1"/>
    </source>
</evidence>
<feature type="compositionally biased region" description="Basic residues" evidence="1">
    <location>
        <begin position="87"/>
        <end position="98"/>
    </location>
</feature>
<name>A0A2P4QW64_RHIID</name>